<reference evidence="2" key="1">
    <citation type="submission" date="2023-07" db="EMBL/GenBank/DDBJ databases">
        <title>Chromosome-level Genome Assembly of Striped Snakehead (Channa striata).</title>
        <authorList>
            <person name="Liu H."/>
        </authorList>
    </citation>
    <scope>NUCLEOTIDE SEQUENCE</scope>
    <source>
        <strain evidence="2">Gz</strain>
        <tissue evidence="2">Muscle</tissue>
    </source>
</reference>
<dbReference type="EMBL" id="JAUPFM010000183">
    <property type="protein sequence ID" value="KAK2811281.1"/>
    <property type="molecule type" value="Genomic_DNA"/>
</dbReference>
<evidence type="ECO:0000313" key="2">
    <source>
        <dbReference type="EMBL" id="KAK2811281.1"/>
    </source>
</evidence>
<sequence length="146" mass="15835">MAAEADNQASFGTIVLKKPKPQTYPQSMPETSASATQTVPVSVAVQTLVLTLDPVCLYISRGTTIRTGQPAPIQLKYVQFLLLHRGFPVLVQFQFLLFKFLFLCRGRPTCAEVTHRSSSSSSSCSKVTHRSSNSSSSSSCSCSEVI</sequence>
<evidence type="ECO:0000256" key="1">
    <source>
        <dbReference type="SAM" id="MobiDB-lite"/>
    </source>
</evidence>
<protein>
    <submittedName>
        <fullName evidence="2">Uncharacterized protein</fullName>
    </submittedName>
</protein>
<feature type="region of interest" description="Disordered" evidence="1">
    <location>
        <begin position="115"/>
        <end position="146"/>
    </location>
</feature>
<dbReference type="Proteomes" id="UP001187415">
    <property type="component" value="Unassembled WGS sequence"/>
</dbReference>
<dbReference type="AlphaFoldDB" id="A0AA88IJU4"/>
<accession>A0AA88IJU4</accession>
<comment type="caution">
    <text evidence="2">The sequence shown here is derived from an EMBL/GenBank/DDBJ whole genome shotgun (WGS) entry which is preliminary data.</text>
</comment>
<feature type="compositionally biased region" description="Low complexity" evidence="1">
    <location>
        <begin position="116"/>
        <end position="146"/>
    </location>
</feature>
<proteinExistence type="predicted"/>
<gene>
    <name evidence="2" type="ORF">Q5P01_000255</name>
</gene>
<keyword evidence="3" id="KW-1185">Reference proteome</keyword>
<organism evidence="2 3">
    <name type="scientific">Channa striata</name>
    <name type="common">Snakehead murrel</name>
    <name type="synonym">Ophicephalus striatus</name>
    <dbReference type="NCBI Taxonomy" id="64152"/>
    <lineage>
        <taxon>Eukaryota</taxon>
        <taxon>Metazoa</taxon>
        <taxon>Chordata</taxon>
        <taxon>Craniata</taxon>
        <taxon>Vertebrata</taxon>
        <taxon>Euteleostomi</taxon>
        <taxon>Actinopterygii</taxon>
        <taxon>Neopterygii</taxon>
        <taxon>Teleostei</taxon>
        <taxon>Neoteleostei</taxon>
        <taxon>Acanthomorphata</taxon>
        <taxon>Anabantaria</taxon>
        <taxon>Anabantiformes</taxon>
        <taxon>Channoidei</taxon>
        <taxon>Channidae</taxon>
        <taxon>Channa</taxon>
    </lineage>
</organism>
<name>A0AA88IJU4_CHASR</name>
<evidence type="ECO:0000313" key="3">
    <source>
        <dbReference type="Proteomes" id="UP001187415"/>
    </source>
</evidence>